<proteinExistence type="predicted"/>
<evidence type="ECO:0000256" key="1">
    <source>
        <dbReference type="SAM" id="MobiDB-lite"/>
    </source>
</evidence>
<sequence>MDEKKNILSDETSKETLSKLLRNVAMQRRQQDTTLKSVLEQNFTSQFSSSSTQTMATSTTSSSSSSSVVSRRETTGGNETVKPTDNEEKRNEATKSMMELSACQTGKTSMFAQQQQNIASSSLSSETVKRTKTLSFLHNEDLFDSAGMTMMPQAVTAAPKTSLFRSMSFQERRLHHQATIKRVESGKELKTSSNLLTGMDAGCRKVAILSPKHSLQELNERIKHLQQQMFGTFDSSSDLSL</sequence>
<dbReference type="Proteomes" id="UP001107558">
    <property type="component" value="Chromosome 1"/>
</dbReference>
<name>A0A9J6CKU8_POLVA</name>
<evidence type="ECO:0000313" key="3">
    <source>
        <dbReference type="Proteomes" id="UP001107558"/>
    </source>
</evidence>
<evidence type="ECO:0000313" key="2">
    <source>
        <dbReference type="EMBL" id="KAG5682865.1"/>
    </source>
</evidence>
<feature type="compositionally biased region" description="Basic and acidic residues" evidence="1">
    <location>
        <begin position="82"/>
        <end position="93"/>
    </location>
</feature>
<reference evidence="2" key="1">
    <citation type="submission" date="2021-03" db="EMBL/GenBank/DDBJ databases">
        <title>Chromosome level genome of the anhydrobiotic midge Polypedilum vanderplanki.</title>
        <authorList>
            <person name="Yoshida Y."/>
            <person name="Kikawada T."/>
            <person name="Gusev O."/>
        </authorList>
    </citation>
    <scope>NUCLEOTIDE SEQUENCE</scope>
    <source>
        <strain evidence="2">NIAS01</strain>
        <tissue evidence="2">Whole body or cell culture</tissue>
    </source>
</reference>
<accession>A0A9J6CKU8</accession>
<dbReference type="AlphaFoldDB" id="A0A9J6CKU8"/>
<feature type="region of interest" description="Disordered" evidence="1">
    <location>
        <begin position="44"/>
        <end position="96"/>
    </location>
</feature>
<keyword evidence="3" id="KW-1185">Reference proteome</keyword>
<comment type="caution">
    <text evidence="2">The sequence shown here is derived from an EMBL/GenBank/DDBJ whole genome shotgun (WGS) entry which is preliminary data.</text>
</comment>
<organism evidence="2 3">
    <name type="scientific">Polypedilum vanderplanki</name>
    <name type="common">Sleeping chironomid midge</name>
    <dbReference type="NCBI Taxonomy" id="319348"/>
    <lineage>
        <taxon>Eukaryota</taxon>
        <taxon>Metazoa</taxon>
        <taxon>Ecdysozoa</taxon>
        <taxon>Arthropoda</taxon>
        <taxon>Hexapoda</taxon>
        <taxon>Insecta</taxon>
        <taxon>Pterygota</taxon>
        <taxon>Neoptera</taxon>
        <taxon>Endopterygota</taxon>
        <taxon>Diptera</taxon>
        <taxon>Nematocera</taxon>
        <taxon>Chironomoidea</taxon>
        <taxon>Chironomidae</taxon>
        <taxon>Chironominae</taxon>
        <taxon>Polypedilum</taxon>
        <taxon>Polypedilum</taxon>
    </lineage>
</organism>
<feature type="compositionally biased region" description="Low complexity" evidence="1">
    <location>
        <begin position="44"/>
        <end position="69"/>
    </location>
</feature>
<dbReference type="EMBL" id="JADBJN010000001">
    <property type="protein sequence ID" value="KAG5682865.1"/>
    <property type="molecule type" value="Genomic_DNA"/>
</dbReference>
<protein>
    <submittedName>
        <fullName evidence="2">Uncharacterized protein</fullName>
    </submittedName>
</protein>
<gene>
    <name evidence="2" type="ORF">PVAND_012186</name>
</gene>
<dbReference type="OrthoDB" id="10571205at2759"/>